<evidence type="ECO:0000313" key="1">
    <source>
        <dbReference type="EMBL" id="JAH52865.1"/>
    </source>
</evidence>
<proteinExistence type="predicted"/>
<name>A0A0E9TJ10_ANGAN</name>
<accession>A0A0E9TJ10</accession>
<organism evidence="1">
    <name type="scientific">Anguilla anguilla</name>
    <name type="common">European freshwater eel</name>
    <name type="synonym">Muraena anguilla</name>
    <dbReference type="NCBI Taxonomy" id="7936"/>
    <lineage>
        <taxon>Eukaryota</taxon>
        <taxon>Metazoa</taxon>
        <taxon>Chordata</taxon>
        <taxon>Craniata</taxon>
        <taxon>Vertebrata</taxon>
        <taxon>Euteleostomi</taxon>
        <taxon>Actinopterygii</taxon>
        <taxon>Neopterygii</taxon>
        <taxon>Teleostei</taxon>
        <taxon>Anguilliformes</taxon>
        <taxon>Anguillidae</taxon>
        <taxon>Anguilla</taxon>
    </lineage>
</organism>
<dbReference type="AlphaFoldDB" id="A0A0E9TJ10"/>
<reference evidence="1" key="2">
    <citation type="journal article" date="2015" name="Fish Shellfish Immunol.">
        <title>Early steps in the European eel (Anguilla anguilla)-Vibrio vulnificus interaction in the gills: Role of the RtxA13 toxin.</title>
        <authorList>
            <person name="Callol A."/>
            <person name="Pajuelo D."/>
            <person name="Ebbesson L."/>
            <person name="Teles M."/>
            <person name="MacKenzie S."/>
            <person name="Amaro C."/>
        </authorList>
    </citation>
    <scope>NUCLEOTIDE SEQUENCE</scope>
</reference>
<reference evidence="1" key="1">
    <citation type="submission" date="2014-11" db="EMBL/GenBank/DDBJ databases">
        <authorList>
            <person name="Amaro Gonzalez C."/>
        </authorList>
    </citation>
    <scope>NUCLEOTIDE SEQUENCE</scope>
</reference>
<sequence>MNVAHLRPLAGTDVLSSRMFRTTGWLTSFHIRLPANQIQGCWLLSSSSSSLLFDR</sequence>
<dbReference type="EMBL" id="GBXM01055712">
    <property type="protein sequence ID" value="JAH52865.1"/>
    <property type="molecule type" value="Transcribed_RNA"/>
</dbReference>
<protein>
    <submittedName>
        <fullName evidence="1">Uncharacterized protein</fullName>
    </submittedName>
</protein>